<dbReference type="EC" id="2.7.13.3" evidence="2"/>
<evidence type="ECO:0000259" key="12">
    <source>
        <dbReference type="Pfam" id="PF13796"/>
    </source>
</evidence>
<keyword evidence="14" id="KW-1185">Reference proteome</keyword>
<keyword evidence="4" id="KW-0808">Transferase</keyword>
<keyword evidence="9" id="KW-1133">Transmembrane helix</keyword>
<sequence>MKHSRRSRWLAAAYGLGHLLMIVPLSLLMAYAALAGALSVIGIGLLMLGPFTRLLESFARLNAAMAGSFLGRDVPIPAMAEPTGGPWQRAAALIRDRGWWQYLLWLLFAASGGLVMSAIAGALPLGSIALFATAFGLSVGAAAPGWVSLLLSGIGAGLLPVWWFASPLLMIARMETDAAILRPDPNMALQRRVADLTTSRADAVDASAAEIRRIERDLHDGAQARLIALGMNLGMAADLLDRDPELARKLLTEARASTGAALGELRSVVRGIHPPVLADRGLIGAVQALVLDLPIPVTVDAALPARPPAPVETAAYFATAEFLANAVKHSGATAAWVVIGAREDVLRVQVGDDGRGGARVDRGTGLAGIARRLAAFDGTMEVSSPVGGPTVITVEVPCGWLSPKTTPSSGMA</sequence>
<keyword evidence="8" id="KW-0902">Two-component regulatory system</keyword>
<dbReference type="RefSeq" id="WP_048544668.1">
    <property type="nucleotide sequence ID" value="NZ_HF571038.1"/>
</dbReference>
<feature type="transmembrane region" description="Helical" evidence="9">
    <location>
        <begin position="102"/>
        <end position="123"/>
    </location>
</feature>
<feature type="transmembrane region" description="Helical" evidence="9">
    <location>
        <begin position="12"/>
        <end position="31"/>
    </location>
</feature>
<evidence type="ECO:0000256" key="4">
    <source>
        <dbReference type="ARBA" id="ARBA00022679"/>
    </source>
</evidence>
<feature type="transmembrane region" description="Helical" evidence="9">
    <location>
        <begin position="37"/>
        <end position="55"/>
    </location>
</feature>
<accession>A0A077M6I8</accession>
<evidence type="ECO:0000256" key="9">
    <source>
        <dbReference type="SAM" id="Phobius"/>
    </source>
</evidence>
<keyword evidence="3" id="KW-0597">Phosphoprotein</keyword>
<evidence type="ECO:0000256" key="7">
    <source>
        <dbReference type="ARBA" id="ARBA00022840"/>
    </source>
</evidence>
<gene>
    <name evidence="13" type="ORF">BN13_150070</name>
</gene>
<keyword evidence="6 13" id="KW-0418">Kinase</keyword>
<dbReference type="Proteomes" id="UP000035720">
    <property type="component" value="Unassembled WGS sequence"/>
</dbReference>
<dbReference type="InterPro" id="IPR011712">
    <property type="entry name" value="Sig_transdc_His_kin_sub3_dim/P"/>
</dbReference>
<keyword evidence="9" id="KW-0812">Transmembrane</keyword>
<evidence type="ECO:0000256" key="3">
    <source>
        <dbReference type="ARBA" id="ARBA00022553"/>
    </source>
</evidence>
<dbReference type="PANTHER" id="PTHR24421">
    <property type="entry name" value="NITRATE/NITRITE SENSOR PROTEIN NARX-RELATED"/>
    <property type="match status" value="1"/>
</dbReference>
<feature type="transmembrane region" description="Helical" evidence="9">
    <location>
        <begin position="143"/>
        <end position="165"/>
    </location>
</feature>
<feature type="domain" description="Histidine kinase/HSP90-like ATPase" evidence="10">
    <location>
        <begin position="316"/>
        <end position="397"/>
    </location>
</feature>
<dbReference type="SUPFAM" id="SSF55874">
    <property type="entry name" value="ATPase domain of HSP90 chaperone/DNA topoisomerase II/histidine kinase"/>
    <property type="match status" value="1"/>
</dbReference>
<comment type="caution">
    <text evidence="13">The sequence shown here is derived from an EMBL/GenBank/DDBJ whole genome shotgun (WGS) entry which is preliminary data.</text>
</comment>
<dbReference type="Pfam" id="PF13796">
    <property type="entry name" value="Sensor"/>
    <property type="match status" value="1"/>
</dbReference>
<dbReference type="EMBL" id="CAJC01000057">
    <property type="protein sequence ID" value="CCI52209.1"/>
    <property type="molecule type" value="Genomic_DNA"/>
</dbReference>
<evidence type="ECO:0000256" key="1">
    <source>
        <dbReference type="ARBA" id="ARBA00000085"/>
    </source>
</evidence>
<dbReference type="InterPro" id="IPR036890">
    <property type="entry name" value="HATPase_C_sf"/>
</dbReference>
<dbReference type="AlphaFoldDB" id="A0A077M6I8"/>
<evidence type="ECO:0000256" key="6">
    <source>
        <dbReference type="ARBA" id="ARBA00022777"/>
    </source>
</evidence>
<keyword evidence="7" id="KW-0067">ATP-binding</keyword>
<dbReference type="PANTHER" id="PTHR24421:SF10">
    <property type="entry name" value="NITRATE_NITRITE SENSOR PROTEIN NARQ"/>
    <property type="match status" value="1"/>
</dbReference>
<feature type="domain" description="Signal transduction histidine kinase subgroup 3 dimerisation and phosphoacceptor" evidence="11">
    <location>
        <begin position="212"/>
        <end position="277"/>
    </location>
</feature>
<evidence type="ECO:0000256" key="5">
    <source>
        <dbReference type="ARBA" id="ARBA00022741"/>
    </source>
</evidence>
<dbReference type="Pfam" id="PF07730">
    <property type="entry name" value="HisKA_3"/>
    <property type="match status" value="1"/>
</dbReference>
<proteinExistence type="predicted"/>
<evidence type="ECO:0000256" key="2">
    <source>
        <dbReference type="ARBA" id="ARBA00012438"/>
    </source>
</evidence>
<dbReference type="Gene3D" id="3.30.565.10">
    <property type="entry name" value="Histidine kinase-like ATPase, C-terminal domain"/>
    <property type="match status" value="1"/>
</dbReference>
<keyword evidence="9" id="KW-0472">Membrane</keyword>
<evidence type="ECO:0000259" key="11">
    <source>
        <dbReference type="Pfam" id="PF07730"/>
    </source>
</evidence>
<evidence type="ECO:0000313" key="13">
    <source>
        <dbReference type="EMBL" id="CCI52209.1"/>
    </source>
</evidence>
<dbReference type="GO" id="GO:0000155">
    <property type="term" value="F:phosphorelay sensor kinase activity"/>
    <property type="evidence" value="ECO:0007669"/>
    <property type="project" value="InterPro"/>
</dbReference>
<evidence type="ECO:0000259" key="10">
    <source>
        <dbReference type="Pfam" id="PF02518"/>
    </source>
</evidence>
<feature type="domain" description="Putative sensor" evidence="12">
    <location>
        <begin position="22"/>
        <end position="169"/>
    </location>
</feature>
<dbReference type="STRING" id="1193518.BN13_150070"/>
<evidence type="ECO:0000256" key="8">
    <source>
        <dbReference type="ARBA" id="ARBA00023012"/>
    </source>
</evidence>
<protein>
    <recommendedName>
        <fullName evidence="2">histidine kinase</fullName>
        <ecNumber evidence="2">2.7.13.3</ecNumber>
    </recommendedName>
</protein>
<reference evidence="13 14" key="1">
    <citation type="journal article" date="2013" name="ISME J.">
        <title>A metabolic model for members of the genus Tetrasphaera involved in enhanced biological phosphorus removal.</title>
        <authorList>
            <person name="Kristiansen R."/>
            <person name="Nguyen H.T.T."/>
            <person name="Saunders A.M."/>
            <person name="Nielsen J.L."/>
            <person name="Wimmer R."/>
            <person name="Le V.Q."/>
            <person name="McIlroy S.J."/>
            <person name="Petrovski S."/>
            <person name="Seviour R.J."/>
            <person name="Calteau A."/>
            <person name="Nielsen K.L."/>
            <person name="Nielsen P.H."/>
        </authorList>
    </citation>
    <scope>NUCLEOTIDE SEQUENCE [LARGE SCALE GENOMIC DNA]</scope>
    <source>
        <strain evidence="13 14">Ben 74</strain>
    </source>
</reference>
<dbReference type="Pfam" id="PF02518">
    <property type="entry name" value="HATPase_c"/>
    <property type="match status" value="1"/>
</dbReference>
<dbReference type="InterPro" id="IPR050482">
    <property type="entry name" value="Sensor_HK_TwoCompSys"/>
</dbReference>
<dbReference type="GO" id="GO:0005524">
    <property type="term" value="F:ATP binding"/>
    <property type="evidence" value="ECO:0007669"/>
    <property type="project" value="UniProtKB-KW"/>
</dbReference>
<evidence type="ECO:0000313" key="14">
    <source>
        <dbReference type="Proteomes" id="UP000035720"/>
    </source>
</evidence>
<dbReference type="GO" id="GO:0046983">
    <property type="term" value="F:protein dimerization activity"/>
    <property type="evidence" value="ECO:0007669"/>
    <property type="project" value="InterPro"/>
</dbReference>
<dbReference type="Gene3D" id="1.20.5.1930">
    <property type="match status" value="1"/>
</dbReference>
<dbReference type="InterPro" id="IPR025828">
    <property type="entry name" value="Put_sensor_dom"/>
</dbReference>
<keyword evidence="5" id="KW-0547">Nucleotide-binding</keyword>
<comment type="catalytic activity">
    <reaction evidence="1">
        <text>ATP + protein L-histidine = ADP + protein N-phospho-L-histidine.</text>
        <dbReference type="EC" id="2.7.13.3"/>
    </reaction>
</comment>
<dbReference type="GO" id="GO:0016020">
    <property type="term" value="C:membrane"/>
    <property type="evidence" value="ECO:0007669"/>
    <property type="project" value="InterPro"/>
</dbReference>
<name>A0A077M6I8_9MICO</name>
<dbReference type="InterPro" id="IPR003594">
    <property type="entry name" value="HATPase_dom"/>
</dbReference>
<dbReference type="CDD" id="cd16917">
    <property type="entry name" value="HATPase_UhpB-NarQ-NarX-like"/>
    <property type="match status" value="1"/>
</dbReference>
<organism evidence="13 14">
    <name type="scientific">Nostocoides jenkinsii Ben 74</name>
    <dbReference type="NCBI Taxonomy" id="1193518"/>
    <lineage>
        <taxon>Bacteria</taxon>
        <taxon>Bacillati</taxon>
        <taxon>Actinomycetota</taxon>
        <taxon>Actinomycetes</taxon>
        <taxon>Micrococcales</taxon>
        <taxon>Intrasporangiaceae</taxon>
        <taxon>Nostocoides</taxon>
    </lineage>
</organism>